<gene>
    <name evidence="1" type="ORF">S01H4_56424</name>
</gene>
<name>X1CYT6_9ZZZZ</name>
<proteinExistence type="predicted"/>
<comment type="caution">
    <text evidence="1">The sequence shown here is derived from an EMBL/GenBank/DDBJ whole genome shotgun (WGS) entry which is preliminary data.</text>
</comment>
<reference evidence="1" key="1">
    <citation type="journal article" date="2014" name="Front. Microbiol.">
        <title>High frequency of phylogenetically diverse reductive dehalogenase-homologous genes in deep subseafloor sedimentary metagenomes.</title>
        <authorList>
            <person name="Kawai M."/>
            <person name="Futagami T."/>
            <person name="Toyoda A."/>
            <person name="Takaki Y."/>
            <person name="Nishi S."/>
            <person name="Hori S."/>
            <person name="Arai W."/>
            <person name="Tsubouchi T."/>
            <person name="Morono Y."/>
            <person name="Uchiyama I."/>
            <person name="Ito T."/>
            <person name="Fujiyama A."/>
            <person name="Inagaki F."/>
            <person name="Takami H."/>
        </authorList>
    </citation>
    <scope>NUCLEOTIDE SEQUENCE</scope>
    <source>
        <strain evidence="1">Expedition CK06-06</strain>
    </source>
</reference>
<dbReference type="EMBL" id="BART01032691">
    <property type="protein sequence ID" value="GAH13686.1"/>
    <property type="molecule type" value="Genomic_DNA"/>
</dbReference>
<organism evidence="1">
    <name type="scientific">marine sediment metagenome</name>
    <dbReference type="NCBI Taxonomy" id="412755"/>
    <lineage>
        <taxon>unclassified sequences</taxon>
        <taxon>metagenomes</taxon>
        <taxon>ecological metagenomes</taxon>
    </lineage>
</organism>
<sequence length="40" mass="4623">MNNTRISSTDLKDRITEHIKDLAEATDAARVSEEMLRYLD</sequence>
<dbReference type="AlphaFoldDB" id="X1CYT6"/>
<accession>X1CYT6</accession>
<evidence type="ECO:0000313" key="1">
    <source>
        <dbReference type="EMBL" id="GAH13686.1"/>
    </source>
</evidence>
<protein>
    <submittedName>
        <fullName evidence="1">Uncharacterized protein</fullName>
    </submittedName>
</protein>
<feature type="non-terminal residue" evidence="1">
    <location>
        <position position="40"/>
    </location>
</feature>